<dbReference type="PANTHER" id="PTHR47309:SF1">
    <property type="entry name" value="T-CELL SURFACE GLYCOPROTEIN CD5"/>
    <property type="match status" value="1"/>
</dbReference>
<protein>
    <recommendedName>
        <fullName evidence="6">SRCR domain-containing protein</fullName>
    </recommendedName>
</protein>
<reference evidence="7" key="1">
    <citation type="submission" date="2025-08" db="UniProtKB">
        <authorList>
            <consortium name="Ensembl"/>
        </authorList>
    </citation>
    <scope>IDENTIFICATION</scope>
</reference>
<organism evidence="7 8">
    <name type="scientific">Sphenodon punctatus</name>
    <name type="common">Tuatara</name>
    <name type="synonym">Hatteria punctata</name>
    <dbReference type="NCBI Taxonomy" id="8508"/>
    <lineage>
        <taxon>Eukaryota</taxon>
        <taxon>Metazoa</taxon>
        <taxon>Chordata</taxon>
        <taxon>Craniata</taxon>
        <taxon>Vertebrata</taxon>
        <taxon>Euteleostomi</taxon>
        <taxon>Lepidosauria</taxon>
        <taxon>Sphenodontia</taxon>
        <taxon>Sphenodontidae</taxon>
        <taxon>Sphenodon</taxon>
    </lineage>
</organism>
<feature type="compositionally biased region" description="Pro residues" evidence="3">
    <location>
        <begin position="143"/>
        <end position="156"/>
    </location>
</feature>
<accession>A0A8D0HQ72</accession>
<dbReference type="Pfam" id="PF00530">
    <property type="entry name" value="SRCR"/>
    <property type="match status" value="2"/>
</dbReference>
<dbReference type="Ensembl" id="ENSSPUT00000026943.1">
    <property type="protein sequence ID" value="ENSSPUP00000025243.1"/>
    <property type="gene ID" value="ENSSPUG00000019334.1"/>
</dbReference>
<dbReference type="AlphaFoldDB" id="A0A8D0HQ72"/>
<evidence type="ECO:0000256" key="4">
    <source>
        <dbReference type="SAM" id="Phobius"/>
    </source>
</evidence>
<feature type="transmembrane region" description="Helical" evidence="4">
    <location>
        <begin position="267"/>
        <end position="289"/>
    </location>
</feature>
<dbReference type="GO" id="GO:0031295">
    <property type="term" value="P:T cell costimulation"/>
    <property type="evidence" value="ECO:0007669"/>
    <property type="project" value="TreeGrafter"/>
</dbReference>
<feature type="domain" description="SRCR" evidence="6">
    <location>
        <begin position="159"/>
        <end position="255"/>
    </location>
</feature>
<evidence type="ECO:0000256" key="5">
    <source>
        <dbReference type="SAM" id="SignalP"/>
    </source>
</evidence>
<feature type="compositionally biased region" description="Low complexity" evidence="3">
    <location>
        <begin position="362"/>
        <end position="371"/>
    </location>
</feature>
<reference evidence="7" key="2">
    <citation type="submission" date="2025-09" db="UniProtKB">
        <authorList>
            <consortium name="Ensembl"/>
        </authorList>
    </citation>
    <scope>IDENTIFICATION</scope>
</reference>
<feature type="chain" id="PRO_5034534360" description="SRCR domain-containing protein" evidence="5">
    <location>
        <begin position="24"/>
        <end position="386"/>
    </location>
</feature>
<dbReference type="InterPro" id="IPR003566">
    <property type="entry name" value="Tcell_CD5"/>
</dbReference>
<dbReference type="SMART" id="SM00202">
    <property type="entry name" value="SR"/>
    <property type="match status" value="2"/>
</dbReference>
<proteinExistence type="predicted"/>
<feature type="region of interest" description="Disordered" evidence="3">
    <location>
        <begin position="315"/>
        <end position="386"/>
    </location>
</feature>
<dbReference type="InterPro" id="IPR001190">
    <property type="entry name" value="SRCR"/>
</dbReference>
<name>A0A8D0HQ72_SPHPU</name>
<feature type="region of interest" description="Disordered" evidence="3">
    <location>
        <begin position="136"/>
        <end position="157"/>
    </location>
</feature>
<dbReference type="PROSITE" id="PS50287">
    <property type="entry name" value="SRCR_2"/>
    <property type="match status" value="2"/>
</dbReference>
<dbReference type="InterPro" id="IPR036772">
    <property type="entry name" value="SRCR-like_dom_sf"/>
</dbReference>
<comment type="caution">
    <text evidence="2">Lacks conserved residue(s) required for the propagation of feature annotation.</text>
</comment>
<keyword evidence="5" id="KW-0732">Signal</keyword>
<dbReference type="GeneTree" id="ENSGT00940000167155"/>
<feature type="signal peptide" evidence="5">
    <location>
        <begin position="1"/>
        <end position="23"/>
    </location>
</feature>
<dbReference type="OMA" id="VCSGFQP"/>
<keyword evidence="8" id="KW-1185">Reference proteome</keyword>
<keyword evidence="4" id="KW-0812">Transmembrane</keyword>
<evidence type="ECO:0000256" key="2">
    <source>
        <dbReference type="PROSITE-ProRule" id="PRU00196"/>
    </source>
</evidence>
<evidence type="ECO:0000256" key="3">
    <source>
        <dbReference type="SAM" id="MobiDB-lite"/>
    </source>
</evidence>
<keyword evidence="1" id="KW-1015">Disulfide bond</keyword>
<dbReference type="SUPFAM" id="SSF56487">
    <property type="entry name" value="SRCR-like"/>
    <property type="match status" value="2"/>
</dbReference>
<evidence type="ECO:0000313" key="8">
    <source>
        <dbReference type="Proteomes" id="UP000694392"/>
    </source>
</evidence>
<feature type="domain" description="SRCR" evidence="6">
    <location>
        <begin position="34"/>
        <end position="133"/>
    </location>
</feature>
<dbReference type="GO" id="GO:0005886">
    <property type="term" value="C:plasma membrane"/>
    <property type="evidence" value="ECO:0007669"/>
    <property type="project" value="TreeGrafter"/>
</dbReference>
<evidence type="ECO:0000256" key="1">
    <source>
        <dbReference type="ARBA" id="ARBA00023157"/>
    </source>
</evidence>
<evidence type="ECO:0000259" key="6">
    <source>
        <dbReference type="PROSITE" id="PS50287"/>
    </source>
</evidence>
<dbReference type="PANTHER" id="PTHR47309">
    <property type="entry name" value="T-CELL SURFACE GLYCOPROTEIN CD5"/>
    <property type="match status" value="1"/>
</dbReference>
<dbReference type="Proteomes" id="UP000694392">
    <property type="component" value="Unplaced"/>
</dbReference>
<dbReference type="Gene3D" id="3.10.250.10">
    <property type="entry name" value="SRCR-like domain"/>
    <property type="match status" value="2"/>
</dbReference>
<evidence type="ECO:0000313" key="7">
    <source>
        <dbReference type="Ensembl" id="ENSSPUP00000025243.1"/>
    </source>
</evidence>
<keyword evidence="4" id="KW-0472">Membrane</keyword>
<sequence>MRAQHSAFSPLILVGMWVIACCGGDSQSCAGWKARLNGAGSQCSGQLEVCCGGDCRRVCSRDWSLQNAEMVFKQLNCGSPFGVLLKRYLKEPVRVPGQETMTYRWKCQENETAQQNCSWVSSNCTDLLDVVCIEPTKSSTAPPKTPPPTSPIPTGPPRLRLAQGNDKCSGTVELYIGGYLGSVCMEDQDSKLKHLAVASQICHKVGCGDAFDIKNTKEQSLPILWKMVPCTKMDLSLECFNRTRTCQFPSFVKCMRKDITGVGPGTIMSILLGLVLLGVLLVICGPPTYKKIVKKYTKKRQHQWIGPTALNQNVSFHRNSTVTPRPRLEGQGAQGEENDYAQAPKKNSYLSAYPALEGTIRSSNPPDNSSDSDYDLHSAQRLSTPF</sequence>
<dbReference type="PROSITE" id="PS51257">
    <property type="entry name" value="PROKAR_LIPOPROTEIN"/>
    <property type="match status" value="1"/>
</dbReference>
<keyword evidence="4" id="KW-1133">Transmembrane helix</keyword>